<gene>
    <name evidence="2" type="ORF">J4573_19725</name>
</gene>
<evidence type="ECO:0000259" key="1">
    <source>
        <dbReference type="Pfam" id="PF01370"/>
    </source>
</evidence>
<dbReference type="PANTHER" id="PTHR43245:SF13">
    <property type="entry name" value="UDP-D-APIOSE_UDP-D-XYLOSE SYNTHASE 2"/>
    <property type="match status" value="1"/>
</dbReference>
<comment type="caution">
    <text evidence="2">The sequence shown here is derived from an EMBL/GenBank/DDBJ whole genome shotgun (WGS) entry which is preliminary data.</text>
</comment>
<protein>
    <submittedName>
        <fullName evidence="2">NAD-dependent epimerase/dehydratase family protein</fullName>
    </submittedName>
</protein>
<dbReference type="Pfam" id="PF01370">
    <property type="entry name" value="Epimerase"/>
    <property type="match status" value="1"/>
</dbReference>
<dbReference type="InterPro" id="IPR050177">
    <property type="entry name" value="Lipid_A_modif_metabolic_enz"/>
</dbReference>
<organism evidence="2 3">
    <name type="scientific">Actinomadura barringtoniae</name>
    <dbReference type="NCBI Taxonomy" id="1427535"/>
    <lineage>
        <taxon>Bacteria</taxon>
        <taxon>Bacillati</taxon>
        <taxon>Actinomycetota</taxon>
        <taxon>Actinomycetes</taxon>
        <taxon>Streptosporangiales</taxon>
        <taxon>Thermomonosporaceae</taxon>
        <taxon>Actinomadura</taxon>
    </lineage>
</organism>
<accession>A0A939PB36</accession>
<keyword evidence="3" id="KW-1185">Reference proteome</keyword>
<dbReference type="Gene3D" id="3.40.50.720">
    <property type="entry name" value="NAD(P)-binding Rossmann-like Domain"/>
    <property type="match status" value="1"/>
</dbReference>
<dbReference type="RefSeq" id="WP_208257194.1">
    <property type="nucleotide sequence ID" value="NZ_JAGEOJ010000007.1"/>
</dbReference>
<feature type="domain" description="NAD-dependent epimerase/dehydratase" evidence="1">
    <location>
        <begin position="3"/>
        <end position="267"/>
    </location>
</feature>
<reference evidence="2" key="1">
    <citation type="submission" date="2021-03" db="EMBL/GenBank/DDBJ databases">
        <authorList>
            <person name="Kanchanasin P."/>
            <person name="Saeng-In P."/>
            <person name="Phongsopitanun W."/>
            <person name="Yuki M."/>
            <person name="Kudo T."/>
            <person name="Ohkuma M."/>
            <person name="Tanasupawat S."/>
        </authorList>
    </citation>
    <scope>NUCLEOTIDE SEQUENCE</scope>
    <source>
        <strain evidence="2">GKU 128</strain>
    </source>
</reference>
<dbReference type="InterPro" id="IPR001509">
    <property type="entry name" value="Epimerase_deHydtase"/>
</dbReference>
<evidence type="ECO:0000313" key="2">
    <source>
        <dbReference type="EMBL" id="MBO2449340.1"/>
    </source>
</evidence>
<dbReference type="SUPFAM" id="SSF51735">
    <property type="entry name" value="NAD(P)-binding Rossmann-fold domains"/>
    <property type="match status" value="1"/>
</dbReference>
<evidence type="ECO:0000313" key="3">
    <source>
        <dbReference type="Proteomes" id="UP000669179"/>
    </source>
</evidence>
<dbReference type="InterPro" id="IPR036291">
    <property type="entry name" value="NAD(P)-bd_dom_sf"/>
</dbReference>
<dbReference type="AlphaFoldDB" id="A0A939PB36"/>
<dbReference type="EMBL" id="JAGEOJ010000007">
    <property type="protein sequence ID" value="MBO2449340.1"/>
    <property type="molecule type" value="Genomic_DNA"/>
</dbReference>
<proteinExistence type="predicted"/>
<dbReference type="Proteomes" id="UP000669179">
    <property type="component" value="Unassembled WGS sequence"/>
</dbReference>
<dbReference type="PANTHER" id="PTHR43245">
    <property type="entry name" value="BIFUNCTIONAL POLYMYXIN RESISTANCE PROTEIN ARNA"/>
    <property type="match status" value="1"/>
</dbReference>
<name>A0A939PB36_9ACTN</name>
<sequence>MQVLITGSAGFIGSHIAEELLRRGHDVRGLDLTDGGADGNGGDVRDAATVARHLAGVDVVCHQAAMVGLGVDIMDLPGYVSTNDLGTAVLLAEMARARVTGLVLASSMVVYGEGAYECAEHGPARPLPRTAEALDAGRFEPLCTACGQPLAPGTVTESAALDPRNVYADTKVAQEHLTASWARTTGGRAIALRYHNVYGPRMPRDTPYAGVAAIFRSHLANGRAPQVFEDGAQRRDFVHVRDVAVANALAVEAVAERPAGGLRPYNVASGHPHTVGEMAHALARACGGPEPVVTGAHRLGDVRHIVASPGRAAAELGFRAQIAFEDGMAEFAAESELVS</sequence>